<feature type="domain" description="Baseplate J-like central" evidence="1">
    <location>
        <begin position="194"/>
        <end position="273"/>
    </location>
</feature>
<reference evidence="3" key="1">
    <citation type="submission" date="2023-08" db="EMBL/GenBank/DDBJ databases">
        <authorList>
            <person name="Page C.A."/>
            <person name="Perez-Diaz I.M."/>
        </authorList>
    </citation>
    <scope>NUCLEOTIDE SEQUENCE</scope>
    <source>
        <strain evidence="3">3.8.38</strain>
    </source>
</reference>
<comment type="caution">
    <text evidence="3">The sequence shown here is derived from an EMBL/GenBank/DDBJ whole genome shotgun (WGS) entry which is preliminary data.</text>
</comment>
<name>A0AAW8WAB1_9LACO</name>
<dbReference type="PANTHER" id="PTHR37829:SF3">
    <property type="entry name" value="PROTEIN JAYE-RELATED"/>
    <property type="match status" value="1"/>
</dbReference>
<proteinExistence type="predicted"/>
<dbReference type="RefSeq" id="WP_313845536.1">
    <property type="nucleotide sequence ID" value="NZ_JAVLAM010000001.1"/>
</dbReference>
<dbReference type="PANTHER" id="PTHR37829">
    <property type="entry name" value="PHAGE-LIKE ELEMENT PBSX PROTEIN XKDT"/>
    <property type="match status" value="1"/>
</dbReference>
<evidence type="ECO:0000313" key="4">
    <source>
        <dbReference type="EMBL" id="MDT7015559.1"/>
    </source>
</evidence>
<protein>
    <submittedName>
        <fullName evidence="3">Baseplate J/gp47 family protein</fullName>
    </submittedName>
</protein>
<dbReference type="EMBL" id="JAVLAM010000005">
    <property type="protein sequence ID" value="MDT7015313.1"/>
    <property type="molecule type" value="Genomic_DNA"/>
</dbReference>
<dbReference type="InterPro" id="IPR052399">
    <property type="entry name" value="Phage_Baseplate_Assmbl_Protein"/>
</dbReference>
<dbReference type="AlphaFoldDB" id="A0AAW8WAB1"/>
<dbReference type="Proteomes" id="UP001254075">
    <property type="component" value="Unassembled WGS sequence"/>
</dbReference>
<dbReference type="InterPro" id="IPR058531">
    <property type="entry name" value="Baseplate_J_M"/>
</dbReference>
<gene>
    <name evidence="2" type="ORF">RI532_12145</name>
    <name evidence="3" type="ORF">RI532_13105</name>
    <name evidence="4" type="ORF">RI532_14470</name>
</gene>
<evidence type="ECO:0000313" key="2">
    <source>
        <dbReference type="EMBL" id="MDT7015134.1"/>
    </source>
</evidence>
<accession>A0AAW8WAB1</accession>
<dbReference type="EMBL" id="JAVLAM010000001">
    <property type="protein sequence ID" value="MDT7015134.1"/>
    <property type="molecule type" value="Genomic_DNA"/>
</dbReference>
<organism evidence="3 5">
    <name type="scientific">Levilactobacillus namurensis</name>
    <dbReference type="NCBI Taxonomy" id="380393"/>
    <lineage>
        <taxon>Bacteria</taxon>
        <taxon>Bacillati</taxon>
        <taxon>Bacillota</taxon>
        <taxon>Bacilli</taxon>
        <taxon>Lactobacillales</taxon>
        <taxon>Lactobacillaceae</taxon>
        <taxon>Levilactobacillus</taxon>
    </lineage>
</organism>
<sequence>MNPQTVIETLQAQDFDYWMDKMIDEVPETVDTRQGSIIYDAMAPAATMLAEQSLQLADSVKQGYTSTAEGDPLDWHAADKGTTRQPATAAQVTVKLTDSDGNPINSVELADRFASVGDDPIFYMVTKVNGDGTAVLTAEVAGSAPNSYLGQVVPVTPNDSLSWAEITEVSVPARDAEDDDHLRARLLSPNSYIAYGGNVADYADMLAQITSVGAGQIYPAWAGGGTVKLVILDNDLLPASKELLTQVQSEIDPDQEASGYGLAPIDHEVTVVAPEVLKIDVASKVSVAANETLGTVTEKIKTAVGEFFRVLRSQWDILDSRTGRGYFMTVYRSQLLAQIMKVEGVVDASLPTLNGKEADVVLTFTNEVSQLPEVGEVVISE</sequence>
<evidence type="ECO:0000259" key="1">
    <source>
        <dbReference type="Pfam" id="PF26078"/>
    </source>
</evidence>
<dbReference type="Pfam" id="PF26078">
    <property type="entry name" value="Baseplate_J_M"/>
    <property type="match status" value="1"/>
</dbReference>
<dbReference type="EMBL" id="JAVLAM010000012">
    <property type="protein sequence ID" value="MDT7015559.1"/>
    <property type="molecule type" value="Genomic_DNA"/>
</dbReference>
<evidence type="ECO:0000313" key="3">
    <source>
        <dbReference type="EMBL" id="MDT7015313.1"/>
    </source>
</evidence>
<evidence type="ECO:0000313" key="5">
    <source>
        <dbReference type="Proteomes" id="UP001254075"/>
    </source>
</evidence>